<dbReference type="AlphaFoldDB" id="A0AAN0MKU7"/>
<dbReference type="PANTHER" id="PTHR43689">
    <property type="entry name" value="HYDROLASE"/>
    <property type="match status" value="1"/>
</dbReference>
<dbReference type="RefSeq" id="WP_373634987.1">
    <property type="nucleotide sequence ID" value="NZ_CP151767.2"/>
</dbReference>
<dbReference type="Proteomes" id="UP001470809">
    <property type="component" value="Chromosome"/>
</dbReference>
<protein>
    <submittedName>
        <fullName evidence="2">Alpha/beta fold hydrolase</fullName>
    </submittedName>
</protein>
<gene>
    <name evidence="2" type="ORF">AABB31_02905</name>
</gene>
<reference evidence="2" key="1">
    <citation type="submission" date="2024-08" db="EMBL/GenBank/DDBJ databases">
        <title>Phylogenomic analyses of a clade within the roseobacter group suggest taxonomic reassignments of species of the genera Aestuariivita, Citreicella, Loktanella, Nautella, Pelagibaca, Ruegeria, Thalassobius, Thiobacimonas and Tropicibacter, and the proposal o.</title>
        <authorList>
            <person name="Jeon C.O."/>
        </authorList>
    </citation>
    <scope>NUCLEOTIDE SEQUENCE</scope>
    <source>
        <strain evidence="2">SS1-5</strain>
    </source>
</reference>
<dbReference type="SUPFAM" id="SSF53474">
    <property type="entry name" value="alpha/beta-Hydrolases"/>
    <property type="match status" value="1"/>
</dbReference>
<sequence>MPTISGHAVHATTTGTGSRAVMIHCALARHESLLPLAAAIGGQVSLFDMPGHGRSADWDGQHDYQTLVTDSAAALCNGPTHVIGHSFGATAALRLAVEQPDLVHRLTLIEPVYFAAAKGTPEHAAHATAFRPFVSAMLAGDDVRAAEIFNDLWGATAWAAIPGRLQKYLVDRIHLIVASGAAIEEDALGITSPERLGTLGIPVTLIRGAATQPVIAAIQTRLLNRLPNAREIIVPDAGHMVPITHMADVSRAIRAAGPETG</sequence>
<dbReference type="GO" id="GO:0016787">
    <property type="term" value="F:hydrolase activity"/>
    <property type="evidence" value="ECO:0007669"/>
    <property type="project" value="UniProtKB-KW"/>
</dbReference>
<dbReference type="Pfam" id="PF12697">
    <property type="entry name" value="Abhydrolase_6"/>
    <property type="match status" value="1"/>
</dbReference>
<feature type="domain" description="AB hydrolase-1" evidence="1">
    <location>
        <begin position="21"/>
        <end position="251"/>
    </location>
</feature>
<dbReference type="InterPro" id="IPR029058">
    <property type="entry name" value="AB_hydrolase_fold"/>
</dbReference>
<keyword evidence="2" id="KW-0378">Hydrolase</keyword>
<keyword evidence="3" id="KW-1185">Reference proteome</keyword>
<dbReference type="EMBL" id="CP151767">
    <property type="protein sequence ID" value="WZU67923.2"/>
    <property type="molecule type" value="Genomic_DNA"/>
</dbReference>
<evidence type="ECO:0000313" key="2">
    <source>
        <dbReference type="EMBL" id="WZU67923.2"/>
    </source>
</evidence>
<dbReference type="PANTHER" id="PTHR43689:SF8">
    <property type="entry name" value="ALPHA_BETA-HYDROLASES SUPERFAMILY PROTEIN"/>
    <property type="match status" value="1"/>
</dbReference>
<dbReference type="KEGG" id="yrh:AABB31_02905"/>
<proteinExistence type="predicted"/>
<dbReference type="PRINTS" id="PR00111">
    <property type="entry name" value="ABHYDROLASE"/>
</dbReference>
<dbReference type="InterPro" id="IPR000073">
    <property type="entry name" value="AB_hydrolase_1"/>
</dbReference>
<dbReference type="Gene3D" id="3.40.50.1820">
    <property type="entry name" value="alpha/beta hydrolase"/>
    <property type="match status" value="1"/>
</dbReference>
<evidence type="ECO:0000313" key="3">
    <source>
        <dbReference type="Proteomes" id="UP001470809"/>
    </source>
</evidence>
<evidence type="ECO:0000259" key="1">
    <source>
        <dbReference type="Pfam" id="PF12697"/>
    </source>
</evidence>
<accession>A0AAN0MKU7</accession>
<name>A0AAN0MKU7_9RHOB</name>
<organism evidence="2 3">
    <name type="scientific">Yoonia rhodophyticola</name>
    <dbReference type="NCBI Taxonomy" id="3137370"/>
    <lineage>
        <taxon>Bacteria</taxon>
        <taxon>Pseudomonadati</taxon>
        <taxon>Pseudomonadota</taxon>
        <taxon>Alphaproteobacteria</taxon>
        <taxon>Rhodobacterales</taxon>
        <taxon>Paracoccaceae</taxon>
        <taxon>Yoonia</taxon>
    </lineage>
</organism>